<sequence length="82" mass="8681">MDTRPPRTPPTAAPALLRPPGALVRHDPSASYAFATVAAPRERVADRGGGSTVGHDKGRSPTAAQFPRPAPAQRTTTRKDNR</sequence>
<dbReference type="AlphaFoldDB" id="D7B1C9"/>
<keyword evidence="3" id="KW-1185">Reference proteome</keyword>
<dbReference type="KEGG" id="nda:Ndas_1078"/>
<dbReference type="STRING" id="446468.Ndas_1078"/>
<feature type="compositionally biased region" description="Pro residues" evidence="1">
    <location>
        <begin position="1"/>
        <end position="12"/>
    </location>
</feature>
<reference evidence="2 3" key="1">
    <citation type="journal article" date="2010" name="Stand. Genomic Sci.">
        <title>Complete genome sequence of Nocardiopsis dassonvillei type strain (IMRU 509).</title>
        <authorList>
            <person name="Sun H."/>
            <person name="Lapidus A."/>
            <person name="Nolan M."/>
            <person name="Lucas S."/>
            <person name="Del Rio T.G."/>
            <person name="Tice H."/>
            <person name="Cheng J.F."/>
            <person name="Tapia R."/>
            <person name="Han C."/>
            <person name="Goodwin L."/>
            <person name="Pitluck S."/>
            <person name="Pagani I."/>
            <person name="Ivanova N."/>
            <person name="Mavromatis K."/>
            <person name="Mikhailova N."/>
            <person name="Pati A."/>
            <person name="Chen A."/>
            <person name="Palaniappan K."/>
            <person name="Land M."/>
            <person name="Hauser L."/>
            <person name="Chang Y.J."/>
            <person name="Jeffries C.D."/>
            <person name="Djao O.D."/>
            <person name="Rohde M."/>
            <person name="Sikorski J."/>
            <person name="Goker M."/>
            <person name="Woyke T."/>
            <person name="Bristow J."/>
            <person name="Eisen J.A."/>
            <person name="Markowitz V."/>
            <person name="Hugenholtz P."/>
            <person name="Kyrpides N.C."/>
            <person name="Klenk H.P."/>
        </authorList>
    </citation>
    <scope>NUCLEOTIDE SEQUENCE [LARGE SCALE GENOMIC DNA]</scope>
    <source>
        <strain evidence="3">ATCC 23218 / DSM 43111 / CIP 107115 / JCM 7437 / KCTC 9190 / NBRC 14626 / NCTC 10488 / NRRL B-5397 / IMRU 509</strain>
    </source>
</reference>
<dbReference type="Proteomes" id="UP000002219">
    <property type="component" value="Chromosome 1"/>
</dbReference>
<evidence type="ECO:0000313" key="2">
    <source>
        <dbReference type="EMBL" id="ADH66520.1"/>
    </source>
</evidence>
<keyword evidence="2" id="KW-0418">Kinase</keyword>
<keyword evidence="2" id="KW-0808">Transferase</keyword>
<dbReference type="HOGENOM" id="CLU_2554864_0_0_11"/>
<organism evidence="2 3">
    <name type="scientific">Nocardiopsis dassonvillei (strain ATCC 23218 / DSM 43111 / CIP 107115 / JCM 7437 / KCTC 9190 / NBRC 14626 / NCTC 10488 / NRRL B-5397 / IMRU 509)</name>
    <name type="common">Actinomadura dassonvillei</name>
    <dbReference type="NCBI Taxonomy" id="446468"/>
    <lineage>
        <taxon>Bacteria</taxon>
        <taxon>Bacillati</taxon>
        <taxon>Actinomycetota</taxon>
        <taxon>Actinomycetes</taxon>
        <taxon>Streptosporangiales</taxon>
        <taxon>Nocardiopsidaceae</taxon>
        <taxon>Nocardiopsis</taxon>
    </lineage>
</organism>
<proteinExistence type="predicted"/>
<gene>
    <name evidence="2" type="ordered locus">Ndas_1078</name>
</gene>
<accession>D7B1C9</accession>
<feature type="region of interest" description="Disordered" evidence="1">
    <location>
        <begin position="41"/>
        <end position="82"/>
    </location>
</feature>
<feature type="compositionally biased region" description="Low complexity" evidence="1">
    <location>
        <begin position="61"/>
        <end position="75"/>
    </location>
</feature>
<dbReference type="GO" id="GO:0016301">
    <property type="term" value="F:kinase activity"/>
    <property type="evidence" value="ECO:0007669"/>
    <property type="project" value="UniProtKB-KW"/>
</dbReference>
<name>D7B1C9_NOCDD</name>
<evidence type="ECO:0000313" key="3">
    <source>
        <dbReference type="Proteomes" id="UP000002219"/>
    </source>
</evidence>
<dbReference type="GeneID" id="91489160"/>
<protein>
    <submittedName>
        <fullName evidence="2">Serine-threonine protein kinase</fullName>
    </submittedName>
</protein>
<evidence type="ECO:0000256" key="1">
    <source>
        <dbReference type="SAM" id="MobiDB-lite"/>
    </source>
</evidence>
<feature type="region of interest" description="Disordered" evidence="1">
    <location>
        <begin position="1"/>
        <end position="24"/>
    </location>
</feature>
<dbReference type="RefSeq" id="WP_013152127.1">
    <property type="nucleotide sequence ID" value="NC_014210.1"/>
</dbReference>
<dbReference type="EMBL" id="CP002040">
    <property type="protein sequence ID" value="ADH66520.1"/>
    <property type="molecule type" value="Genomic_DNA"/>
</dbReference>